<dbReference type="GO" id="GO:0016491">
    <property type="term" value="F:oxidoreductase activity"/>
    <property type="evidence" value="ECO:0007669"/>
    <property type="project" value="UniProtKB-KW"/>
</dbReference>
<gene>
    <name evidence="5" type="primary">yliI_5</name>
    <name evidence="5" type="ORF">Pla8534_42890</name>
</gene>
<feature type="signal peptide" evidence="2">
    <location>
        <begin position="1"/>
        <end position="24"/>
    </location>
</feature>
<feature type="chain" id="PRO_5021708131" evidence="2">
    <location>
        <begin position="25"/>
        <end position="1021"/>
    </location>
</feature>
<proteinExistence type="predicted"/>
<dbReference type="PANTHER" id="PTHR19328">
    <property type="entry name" value="HEDGEHOG-INTERACTING PROTEIN"/>
    <property type="match status" value="1"/>
</dbReference>
<feature type="region of interest" description="Disordered" evidence="1">
    <location>
        <begin position="537"/>
        <end position="559"/>
    </location>
</feature>
<name>A0A518DX95_9BACT</name>
<evidence type="ECO:0000256" key="1">
    <source>
        <dbReference type="SAM" id="MobiDB-lite"/>
    </source>
</evidence>
<dbReference type="GO" id="GO:0030246">
    <property type="term" value="F:carbohydrate binding"/>
    <property type="evidence" value="ECO:0007669"/>
    <property type="project" value="InterPro"/>
</dbReference>
<sequence precursor="true">MRLRIVTVCCLAALLLAVLEPCLAAELAALARPVECRWADAPITLDGVADEAVWKIAEPIDNFSVPWITPKRAALTATKARLLWDREYLYFFAQMTDSDLYADITDHDGELWRNDVFEIFLKPADQHPGYYEFQANAGGAVLDVFFPRRGGHVFDRFKSDGDFDFQAKVKRQGTLNDWTDKDTGWSVEGRLRWRDFARTGGRPNPGEIWKFAMCRYDYSVDFEGPDLSTCAPLTKANFHRFEDYLPLQFVGPVESQQSRRPPLPRPLPVVASRIIGSPDPPPPYRAVRAYPALELKHPLTFVHEPGTNDLLSILNAKADQGVSHLVRFPDQDAAAETEVVGAFPGIAYGLAFHPRFAQNRLVFVGMNLKPEGREEKFTRVVRYRLDPETRKLDPDSAVTIIEWPSDGHNGGDLGFSPKDGMLYVTSGDGTSDSDGNLTGQDLSNLLGAVLRIDVDRPAADKPYSVPADNPFRGLAGARPEIWAYGLRNPWRMSFDPRSGRLWVGNNGQDLWEQVYLIERGANYGWSVVEGTHPFYRERKQGPHPLSPPAADHPHSEARSLTGGVTYYGDKFPDLRGMYIYGDHSTGKIWGLLHTGKELLPPRELADTSLQITGFGLDTQGELVIVDYAGGLYRLEPTPPGHDPLAFPRKLSETGLFADTPGHEPAPGVIPYSVNSPLWSDGAYKERFIVLPQEKPEIEVTQKYAWKFPELTVFIKSFALEQTVGDPTTRRWIETRLMTLQQGEWVGYTYRWNAEQTDAVLVEAGGADTEFVQQDPQAASGERVQPWRFPSRADCMTCHSRASHFVLGLTTAQLNRDHDYGNGLVQNQLATFEQMGLLKTKWEPEVREAMRKEAIDAGLKPSAAGALVTKHFATRSQRRAVPTTSLLALGADAYPRLADPYDETADLDARARSYLHVNCSICHIGAGGGNSQIDLSHDAKDEKFNVLEVAPLHHQFDLPDARIVAAGAPERSTLLHRMAIRGRGQMPPLATERVDEPAVAMMKRWIQQQQLPVDEEEPPSVD</sequence>
<dbReference type="SUPFAM" id="SSF49344">
    <property type="entry name" value="CBD9-like"/>
    <property type="match status" value="1"/>
</dbReference>
<dbReference type="RefSeq" id="WP_145055096.1">
    <property type="nucleotide sequence ID" value="NZ_CP036433.1"/>
</dbReference>
<dbReference type="CDD" id="cd09620">
    <property type="entry name" value="CBM9_like_3"/>
    <property type="match status" value="1"/>
</dbReference>
<keyword evidence="6" id="KW-1185">Reference proteome</keyword>
<dbReference type="InterPro" id="IPR010502">
    <property type="entry name" value="Carb-bd_dom_fam9"/>
</dbReference>
<dbReference type="KEGG" id="lcre:Pla8534_42890"/>
<accession>A0A518DX95</accession>
<dbReference type="AlphaFoldDB" id="A0A518DX95"/>
<evidence type="ECO:0000313" key="5">
    <source>
        <dbReference type="EMBL" id="QDU96468.1"/>
    </source>
</evidence>
<evidence type="ECO:0000259" key="4">
    <source>
        <dbReference type="Pfam" id="PF07995"/>
    </source>
</evidence>
<dbReference type="Proteomes" id="UP000317648">
    <property type="component" value="Chromosome"/>
</dbReference>
<feature type="domain" description="Glucose/Sorbosone dehydrogenase" evidence="4">
    <location>
        <begin position="348"/>
        <end position="586"/>
    </location>
</feature>
<dbReference type="InterPro" id="IPR012938">
    <property type="entry name" value="Glc/Sorbosone_DH"/>
</dbReference>
<evidence type="ECO:0000259" key="3">
    <source>
        <dbReference type="Pfam" id="PF06452"/>
    </source>
</evidence>
<dbReference type="EC" id="1.1.5.-" evidence="5"/>
<dbReference type="InterPro" id="IPR011042">
    <property type="entry name" value="6-blade_b-propeller_TolB-like"/>
</dbReference>
<dbReference type="OrthoDB" id="9770043at2"/>
<evidence type="ECO:0000256" key="2">
    <source>
        <dbReference type="SAM" id="SignalP"/>
    </source>
</evidence>
<dbReference type="GO" id="GO:0004553">
    <property type="term" value="F:hydrolase activity, hydrolyzing O-glycosyl compounds"/>
    <property type="evidence" value="ECO:0007669"/>
    <property type="project" value="InterPro"/>
</dbReference>
<dbReference type="GO" id="GO:0016052">
    <property type="term" value="P:carbohydrate catabolic process"/>
    <property type="evidence" value="ECO:0007669"/>
    <property type="project" value="InterPro"/>
</dbReference>
<keyword evidence="2" id="KW-0732">Signal</keyword>
<protein>
    <submittedName>
        <fullName evidence="5">Soluble aldose sugar dehydrogenase YliI</fullName>
        <ecNumber evidence="5">1.1.5.-</ecNumber>
    </submittedName>
</protein>
<dbReference type="Gene3D" id="2.60.40.1190">
    <property type="match status" value="1"/>
</dbReference>
<feature type="domain" description="Carbohydrate-binding" evidence="3">
    <location>
        <begin position="45"/>
        <end position="217"/>
    </location>
</feature>
<reference evidence="5 6" key="1">
    <citation type="submission" date="2019-02" db="EMBL/GenBank/DDBJ databases">
        <title>Deep-cultivation of Planctomycetes and their phenomic and genomic characterization uncovers novel biology.</title>
        <authorList>
            <person name="Wiegand S."/>
            <person name="Jogler M."/>
            <person name="Boedeker C."/>
            <person name="Pinto D."/>
            <person name="Vollmers J."/>
            <person name="Rivas-Marin E."/>
            <person name="Kohn T."/>
            <person name="Peeters S.H."/>
            <person name="Heuer A."/>
            <person name="Rast P."/>
            <person name="Oberbeckmann S."/>
            <person name="Bunk B."/>
            <person name="Jeske O."/>
            <person name="Meyerdierks A."/>
            <person name="Storesund J.E."/>
            <person name="Kallscheuer N."/>
            <person name="Luecker S."/>
            <person name="Lage O.M."/>
            <person name="Pohl T."/>
            <person name="Merkel B.J."/>
            <person name="Hornburger P."/>
            <person name="Mueller R.-W."/>
            <person name="Bruemmer F."/>
            <person name="Labrenz M."/>
            <person name="Spormann A.M."/>
            <person name="Op den Camp H."/>
            <person name="Overmann J."/>
            <person name="Amann R."/>
            <person name="Jetten M.S.M."/>
            <person name="Mascher T."/>
            <person name="Medema M.H."/>
            <person name="Devos D.P."/>
            <person name="Kaster A.-K."/>
            <person name="Ovreas L."/>
            <person name="Rohde M."/>
            <person name="Galperin M.Y."/>
            <person name="Jogler C."/>
        </authorList>
    </citation>
    <scope>NUCLEOTIDE SEQUENCE [LARGE SCALE GENOMIC DNA]</scope>
    <source>
        <strain evidence="5 6">Pla85_3_4</strain>
    </source>
</reference>
<dbReference type="Pfam" id="PF07995">
    <property type="entry name" value="GSDH"/>
    <property type="match status" value="1"/>
</dbReference>
<dbReference type="EMBL" id="CP036433">
    <property type="protein sequence ID" value="QDU96468.1"/>
    <property type="molecule type" value="Genomic_DNA"/>
</dbReference>
<dbReference type="Gene3D" id="2.120.10.30">
    <property type="entry name" value="TolB, C-terminal domain"/>
    <property type="match status" value="1"/>
</dbReference>
<evidence type="ECO:0000313" key="6">
    <source>
        <dbReference type="Proteomes" id="UP000317648"/>
    </source>
</evidence>
<dbReference type="PANTHER" id="PTHR19328:SF75">
    <property type="entry name" value="ALDOSE SUGAR DEHYDROGENASE YLII"/>
    <property type="match status" value="1"/>
</dbReference>
<dbReference type="SUPFAM" id="SSF50952">
    <property type="entry name" value="Soluble quinoprotein glucose dehydrogenase"/>
    <property type="match status" value="1"/>
</dbReference>
<keyword evidence="5" id="KW-0560">Oxidoreductase</keyword>
<dbReference type="Pfam" id="PF06452">
    <property type="entry name" value="CBM9_1"/>
    <property type="match status" value="1"/>
</dbReference>
<dbReference type="InterPro" id="IPR011041">
    <property type="entry name" value="Quinoprot_gluc/sorb_DH_b-prop"/>
</dbReference>
<organism evidence="5 6">
    <name type="scientific">Lignipirellula cremea</name>
    <dbReference type="NCBI Taxonomy" id="2528010"/>
    <lineage>
        <taxon>Bacteria</taxon>
        <taxon>Pseudomonadati</taxon>
        <taxon>Planctomycetota</taxon>
        <taxon>Planctomycetia</taxon>
        <taxon>Pirellulales</taxon>
        <taxon>Pirellulaceae</taxon>
        <taxon>Lignipirellula</taxon>
    </lineage>
</organism>